<protein>
    <submittedName>
        <fullName evidence="9">Nucleotidyltransferase family protein</fullName>
    </submittedName>
</protein>
<keyword evidence="5" id="KW-0547">Nucleotide-binding</keyword>
<feature type="domain" description="Polymerase beta nucleotidyltransferase" evidence="8">
    <location>
        <begin position="13"/>
        <end position="94"/>
    </location>
</feature>
<sequence>MKKDTILKQLSLLKKTLTSQYGVSKIGLFGSVIRGENNKNSDIDILIDFEDGKETYQNFMSVCDTLEGFFHKHKLDIVTLKGLSPFIGKQILNEVEYV</sequence>
<keyword evidence="2" id="KW-0808">Transferase</keyword>
<comment type="cofactor">
    <cofactor evidence="1">
        <name>Mg(2+)</name>
        <dbReference type="ChEBI" id="CHEBI:18420"/>
    </cofactor>
</comment>
<evidence type="ECO:0000256" key="6">
    <source>
        <dbReference type="ARBA" id="ARBA00022840"/>
    </source>
</evidence>
<evidence type="ECO:0000313" key="10">
    <source>
        <dbReference type="Proteomes" id="UP000644010"/>
    </source>
</evidence>
<proteinExistence type="predicted"/>
<keyword evidence="4" id="KW-0479">Metal-binding</keyword>
<evidence type="ECO:0000256" key="4">
    <source>
        <dbReference type="ARBA" id="ARBA00022723"/>
    </source>
</evidence>
<evidence type="ECO:0000259" key="8">
    <source>
        <dbReference type="Pfam" id="PF18765"/>
    </source>
</evidence>
<dbReference type="InterPro" id="IPR043519">
    <property type="entry name" value="NT_sf"/>
</dbReference>
<evidence type="ECO:0000256" key="5">
    <source>
        <dbReference type="ARBA" id="ARBA00022741"/>
    </source>
</evidence>
<reference evidence="9 10" key="1">
    <citation type="submission" date="2020-08" db="EMBL/GenBank/DDBJ databases">
        <title>Genome public.</title>
        <authorList>
            <person name="Liu C."/>
            <person name="Sun Q."/>
        </authorList>
    </citation>
    <scope>NUCLEOTIDE SEQUENCE [LARGE SCALE GENOMIC DNA]</scope>
    <source>
        <strain evidence="9 10">BX2</strain>
    </source>
</reference>
<keyword evidence="10" id="KW-1185">Reference proteome</keyword>
<evidence type="ECO:0000256" key="7">
    <source>
        <dbReference type="ARBA" id="ARBA00022842"/>
    </source>
</evidence>
<gene>
    <name evidence="9" type="ORF">H8S77_10680</name>
</gene>
<dbReference type="Gene3D" id="3.30.460.10">
    <property type="entry name" value="Beta Polymerase, domain 2"/>
    <property type="match status" value="1"/>
</dbReference>
<dbReference type="SUPFAM" id="SSF81301">
    <property type="entry name" value="Nucleotidyltransferase"/>
    <property type="match status" value="1"/>
</dbReference>
<evidence type="ECO:0000313" key="9">
    <source>
        <dbReference type="EMBL" id="MBC5643350.1"/>
    </source>
</evidence>
<evidence type="ECO:0000256" key="2">
    <source>
        <dbReference type="ARBA" id="ARBA00022679"/>
    </source>
</evidence>
<dbReference type="InterPro" id="IPR041633">
    <property type="entry name" value="Polbeta"/>
</dbReference>
<name>A0ABR7E0R8_9BACT</name>
<evidence type="ECO:0000256" key="1">
    <source>
        <dbReference type="ARBA" id="ARBA00001946"/>
    </source>
</evidence>
<accession>A0ABR7E0R8</accession>
<keyword evidence="3" id="KW-0548">Nucleotidyltransferase</keyword>
<keyword evidence="7" id="KW-0460">Magnesium</keyword>
<dbReference type="InterPro" id="IPR052038">
    <property type="entry name" value="Type-VII_TA_antitoxin"/>
</dbReference>
<dbReference type="Pfam" id="PF18765">
    <property type="entry name" value="Polbeta"/>
    <property type="match status" value="1"/>
</dbReference>
<dbReference type="EMBL" id="JACOOI010000010">
    <property type="protein sequence ID" value="MBC5643350.1"/>
    <property type="molecule type" value="Genomic_DNA"/>
</dbReference>
<dbReference type="RefSeq" id="WP_186959390.1">
    <property type="nucleotide sequence ID" value="NZ_JACOOI010000010.1"/>
</dbReference>
<comment type="caution">
    <text evidence="9">The sequence shown here is derived from an EMBL/GenBank/DDBJ whole genome shotgun (WGS) entry which is preliminary data.</text>
</comment>
<evidence type="ECO:0000256" key="3">
    <source>
        <dbReference type="ARBA" id="ARBA00022695"/>
    </source>
</evidence>
<keyword evidence="6" id="KW-0067">ATP-binding</keyword>
<organism evidence="9 10">
    <name type="scientific">Parabacteroides segnis</name>
    <dbReference type="NCBI Taxonomy" id="2763058"/>
    <lineage>
        <taxon>Bacteria</taxon>
        <taxon>Pseudomonadati</taxon>
        <taxon>Bacteroidota</taxon>
        <taxon>Bacteroidia</taxon>
        <taxon>Bacteroidales</taxon>
        <taxon>Tannerellaceae</taxon>
        <taxon>Parabacteroides</taxon>
    </lineage>
</organism>
<dbReference type="PANTHER" id="PTHR33571:SF14">
    <property type="entry name" value="PROTEIN ADENYLYLTRANSFERASE MJ0435-RELATED"/>
    <property type="match status" value="1"/>
</dbReference>
<dbReference type="CDD" id="cd05403">
    <property type="entry name" value="NT_KNTase_like"/>
    <property type="match status" value="1"/>
</dbReference>
<dbReference type="Proteomes" id="UP000644010">
    <property type="component" value="Unassembled WGS sequence"/>
</dbReference>
<dbReference type="PANTHER" id="PTHR33571">
    <property type="entry name" value="SSL8005 PROTEIN"/>
    <property type="match status" value="1"/>
</dbReference>